<evidence type="ECO:0000313" key="1">
    <source>
        <dbReference type="EMBL" id="KAA1070048.1"/>
    </source>
</evidence>
<protein>
    <submittedName>
        <fullName evidence="1">Uncharacterized protein</fullName>
    </submittedName>
</protein>
<accession>A0A5B0M284</accession>
<sequence length="84" mass="9109">MLFARSSDPSPCGSFLRQCWPRGFAVLSTSGLPLLRSSNDATGSPPQNRLQAVLRPRQIGDLISLVTSFISDPHLYLCSQPHAA</sequence>
<gene>
    <name evidence="1" type="ORF">PGTUg99_003961</name>
</gene>
<comment type="caution">
    <text evidence="1">The sequence shown here is derived from an EMBL/GenBank/DDBJ whole genome shotgun (WGS) entry which is preliminary data.</text>
</comment>
<name>A0A5B0M284_PUCGR</name>
<dbReference type="EMBL" id="VDEP01000486">
    <property type="protein sequence ID" value="KAA1070048.1"/>
    <property type="molecule type" value="Genomic_DNA"/>
</dbReference>
<organism evidence="1 2">
    <name type="scientific">Puccinia graminis f. sp. tritici</name>
    <dbReference type="NCBI Taxonomy" id="56615"/>
    <lineage>
        <taxon>Eukaryota</taxon>
        <taxon>Fungi</taxon>
        <taxon>Dikarya</taxon>
        <taxon>Basidiomycota</taxon>
        <taxon>Pucciniomycotina</taxon>
        <taxon>Pucciniomycetes</taxon>
        <taxon>Pucciniales</taxon>
        <taxon>Pucciniaceae</taxon>
        <taxon>Puccinia</taxon>
    </lineage>
</organism>
<proteinExistence type="predicted"/>
<dbReference type="Proteomes" id="UP000325313">
    <property type="component" value="Unassembled WGS sequence"/>
</dbReference>
<reference evidence="1 2" key="1">
    <citation type="submission" date="2019-05" db="EMBL/GenBank/DDBJ databases">
        <title>Emergence of the Ug99 lineage of the wheat stem rust pathogen through somatic hybridization.</title>
        <authorList>
            <person name="Li F."/>
            <person name="Upadhyaya N.M."/>
            <person name="Sperschneider J."/>
            <person name="Matny O."/>
            <person name="Nguyen-Phuc H."/>
            <person name="Mago R."/>
            <person name="Raley C."/>
            <person name="Miller M.E."/>
            <person name="Silverstein K.A.T."/>
            <person name="Henningsen E."/>
            <person name="Hirsch C.D."/>
            <person name="Visser B."/>
            <person name="Pretorius Z.A."/>
            <person name="Steffenson B.J."/>
            <person name="Schwessinger B."/>
            <person name="Dodds P.N."/>
            <person name="Figueroa M."/>
        </authorList>
    </citation>
    <scope>NUCLEOTIDE SEQUENCE [LARGE SCALE GENOMIC DNA]</scope>
    <source>
        <strain evidence="1 2">Ug99</strain>
    </source>
</reference>
<dbReference type="AlphaFoldDB" id="A0A5B0M284"/>
<evidence type="ECO:0000313" key="2">
    <source>
        <dbReference type="Proteomes" id="UP000325313"/>
    </source>
</evidence>